<dbReference type="GO" id="GO:0005524">
    <property type="term" value="F:ATP binding"/>
    <property type="evidence" value="ECO:0007669"/>
    <property type="project" value="UniProtKB-KW"/>
</dbReference>
<dbReference type="AlphaFoldDB" id="A0A413Q290"/>
<evidence type="ECO:0000259" key="3">
    <source>
        <dbReference type="Pfam" id="PF00005"/>
    </source>
</evidence>
<dbReference type="Proteomes" id="UP000283721">
    <property type="component" value="Unassembled WGS sequence"/>
</dbReference>
<dbReference type="PANTHER" id="PTHR43335">
    <property type="entry name" value="ABC TRANSPORTER, ATP-BINDING PROTEIN"/>
    <property type="match status" value="1"/>
</dbReference>
<name>A0A413Q290_9FIRM</name>
<dbReference type="EMBL" id="QSES01000067">
    <property type="protein sequence ID" value="RGZ87207.1"/>
    <property type="molecule type" value="Genomic_DNA"/>
</dbReference>
<evidence type="ECO:0000313" key="5">
    <source>
        <dbReference type="Proteomes" id="UP000283721"/>
    </source>
</evidence>
<organism evidence="4 5">
    <name type="scientific">Agathobacter rectalis</name>
    <dbReference type="NCBI Taxonomy" id="39491"/>
    <lineage>
        <taxon>Bacteria</taxon>
        <taxon>Bacillati</taxon>
        <taxon>Bacillota</taxon>
        <taxon>Clostridia</taxon>
        <taxon>Lachnospirales</taxon>
        <taxon>Lachnospiraceae</taxon>
        <taxon>Agathobacter</taxon>
    </lineage>
</organism>
<dbReference type="Pfam" id="PF00005">
    <property type="entry name" value="ABC_tran"/>
    <property type="match status" value="1"/>
</dbReference>
<evidence type="ECO:0000313" key="4">
    <source>
        <dbReference type="EMBL" id="RGZ87207.1"/>
    </source>
</evidence>
<keyword evidence="2" id="KW-0813">Transport</keyword>
<comment type="similarity">
    <text evidence="1">Belongs to the ABC transporter superfamily.</text>
</comment>
<dbReference type="InterPro" id="IPR003439">
    <property type="entry name" value="ABC_transporter-like_ATP-bd"/>
</dbReference>
<proteinExistence type="inferred from homology"/>
<evidence type="ECO:0000256" key="2">
    <source>
        <dbReference type="ARBA" id="ARBA00022448"/>
    </source>
</evidence>
<dbReference type="SUPFAM" id="SSF52540">
    <property type="entry name" value="P-loop containing nucleoside triphosphate hydrolases"/>
    <property type="match status" value="1"/>
</dbReference>
<keyword evidence="4" id="KW-0067">ATP-binding</keyword>
<keyword evidence="4" id="KW-0547">Nucleotide-binding</keyword>
<dbReference type="GO" id="GO:0016887">
    <property type="term" value="F:ATP hydrolysis activity"/>
    <property type="evidence" value="ECO:0007669"/>
    <property type="project" value="InterPro"/>
</dbReference>
<protein>
    <submittedName>
        <fullName evidence="4">ATP-binding cassette domain-containing protein</fullName>
    </submittedName>
</protein>
<comment type="caution">
    <text evidence="4">The sequence shown here is derived from an EMBL/GenBank/DDBJ whole genome shotgun (WGS) entry which is preliminary data.</text>
</comment>
<reference evidence="4 5" key="1">
    <citation type="submission" date="2018-08" db="EMBL/GenBank/DDBJ databases">
        <title>A genome reference for cultivated species of the human gut microbiota.</title>
        <authorList>
            <person name="Zou Y."/>
            <person name="Xue W."/>
            <person name="Luo G."/>
        </authorList>
    </citation>
    <scope>NUCLEOTIDE SEQUENCE [LARGE SCALE GENOMIC DNA]</scope>
    <source>
        <strain evidence="4 5">AM47-6BH</strain>
    </source>
</reference>
<accession>A0A413Q290</accession>
<dbReference type="InterPro" id="IPR027417">
    <property type="entry name" value="P-loop_NTPase"/>
</dbReference>
<sequence>MKTIRCGFPENIGFIIENPGFLPHYSGFKNLKYLASIRGTITDDDIRKCIRTVGLDPDDKKSVKNYSLGMKQRLGLAQAMMENPDILILDEPMNALDSIGVSDIREILLDLKAQGKLVILASHIHEDIEILCDEVMKIEDGKVSRM</sequence>
<gene>
    <name evidence="4" type="ORF">DW967_17530</name>
</gene>
<evidence type="ECO:0000256" key="1">
    <source>
        <dbReference type="ARBA" id="ARBA00005417"/>
    </source>
</evidence>
<dbReference type="Gene3D" id="3.40.50.300">
    <property type="entry name" value="P-loop containing nucleotide triphosphate hydrolases"/>
    <property type="match status" value="1"/>
</dbReference>
<feature type="domain" description="ABC transporter" evidence="3">
    <location>
        <begin position="8"/>
        <end position="94"/>
    </location>
</feature>